<dbReference type="PROSITE" id="PS51304">
    <property type="entry name" value="GALECTIN"/>
    <property type="match status" value="1"/>
</dbReference>
<dbReference type="InterPro" id="IPR013320">
    <property type="entry name" value="ConA-like_dom_sf"/>
</dbReference>
<evidence type="ECO:0000256" key="1">
    <source>
        <dbReference type="ARBA" id="ARBA00022734"/>
    </source>
</evidence>
<keyword evidence="1 2" id="KW-0430">Lectin</keyword>
<dbReference type="Proteomes" id="UP000828390">
    <property type="component" value="Unassembled WGS sequence"/>
</dbReference>
<organism evidence="4 5">
    <name type="scientific">Dreissena polymorpha</name>
    <name type="common">Zebra mussel</name>
    <name type="synonym">Mytilus polymorpha</name>
    <dbReference type="NCBI Taxonomy" id="45954"/>
    <lineage>
        <taxon>Eukaryota</taxon>
        <taxon>Metazoa</taxon>
        <taxon>Spiralia</taxon>
        <taxon>Lophotrochozoa</taxon>
        <taxon>Mollusca</taxon>
        <taxon>Bivalvia</taxon>
        <taxon>Autobranchia</taxon>
        <taxon>Heteroconchia</taxon>
        <taxon>Euheterodonta</taxon>
        <taxon>Imparidentia</taxon>
        <taxon>Neoheterodontei</taxon>
        <taxon>Myida</taxon>
        <taxon>Dreissenoidea</taxon>
        <taxon>Dreissenidae</taxon>
        <taxon>Dreissena</taxon>
    </lineage>
</organism>
<evidence type="ECO:0000313" key="4">
    <source>
        <dbReference type="EMBL" id="KAH3773897.1"/>
    </source>
</evidence>
<dbReference type="InterPro" id="IPR001079">
    <property type="entry name" value="Galectin_CRD"/>
</dbReference>
<name>A0A9D4E911_DREPO</name>
<dbReference type="AlphaFoldDB" id="A0A9D4E911"/>
<dbReference type="GO" id="GO:0030246">
    <property type="term" value="F:carbohydrate binding"/>
    <property type="evidence" value="ECO:0007669"/>
    <property type="project" value="UniProtKB-UniRule"/>
</dbReference>
<feature type="domain" description="Galectin" evidence="3">
    <location>
        <begin position="90"/>
        <end position="222"/>
    </location>
</feature>
<reference evidence="4" key="2">
    <citation type="submission" date="2020-11" db="EMBL/GenBank/DDBJ databases">
        <authorList>
            <person name="McCartney M.A."/>
            <person name="Auch B."/>
            <person name="Kono T."/>
            <person name="Mallez S."/>
            <person name="Becker A."/>
            <person name="Gohl D.M."/>
            <person name="Silverstein K.A.T."/>
            <person name="Koren S."/>
            <person name="Bechman K.B."/>
            <person name="Herman A."/>
            <person name="Abrahante J.E."/>
            <person name="Garbe J."/>
        </authorList>
    </citation>
    <scope>NUCLEOTIDE SEQUENCE</scope>
    <source>
        <strain evidence="4">Duluth1</strain>
        <tissue evidence="4">Whole animal</tissue>
    </source>
</reference>
<evidence type="ECO:0000313" key="5">
    <source>
        <dbReference type="Proteomes" id="UP000828390"/>
    </source>
</evidence>
<accession>A0A9D4E911</accession>
<reference evidence="4" key="1">
    <citation type="journal article" date="2019" name="bioRxiv">
        <title>The Genome of the Zebra Mussel, Dreissena polymorpha: A Resource for Invasive Species Research.</title>
        <authorList>
            <person name="McCartney M.A."/>
            <person name="Auch B."/>
            <person name="Kono T."/>
            <person name="Mallez S."/>
            <person name="Zhang Y."/>
            <person name="Obille A."/>
            <person name="Becker A."/>
            <person name="Abrahante J.E."/>
            <person name="Garbe J."/>
            <person name="Badalamenti J.P."/>
            <person name="Herman A."/>
            <person name="Mangelson H."/>
            <person name="Liachko I."/>
            <person name="Sullivan S."/>
            <person name="Sone E.D."/>
            <person name="Koren S."/>
            <person name="Silverstein K.A.T."/>
            <person name="Beckman K.B."/>
            <person name="Gohl D.M."/>
        </authorList>
    </citation>
    <scope>NUCLEOTIDE SEQUENCE</scope>
    <source>
        <strain evidence="4">Duluth1</strain>
        <tissue evidence="4">Whole animal</tissue>
    </source>
</reference>
<dbReference type="EMBL" id="JAIWYP010000009">
    <property type="protein sequence ID" value="KAH3773897.1"/>
    <property type="molecule type" value="Genomic_DNA"/>
</dbReference>
<dbReference type="Gene3D" id="2.60.120.200">
    <property type="match status" value="1"/>
</dbReference>
<gene>
    <name evidence="4" type="ORF">DPMN_175268</name>
</gene>
<protein>
    <recommendedName>
        <fullName evidence="2">Galectin</fullName>
    </recommendedName>
</protein>
<proteinExistence type="predicted"/>
<evidence type="ECO:0000256" key="2">
    <source>
        <dbReference type="RuleBase" id="RU102079"/>
    </source>
</evidence>
<evidence type="ECO:0000259" key="3">
    <source>
        <dbReference type="PROSITE" id="PS51304"/>
    </source>
</evidence>
<dbReference type="SUPFAM" id="SSF49899">
    <property type="entry name" value="Concanavalin A-like lectins/glucanases"/>
    <property type="match status" value="1"/>
</dbReference>
<dbReference type="Pfam" id="PF00337">
    <property type="entry name" value="Gal-bind_lectin"/>
    <property type="match status" value="1"/>
</dbReference>
<sequence length="225" mass="25706">MSTLYAIENAQVSKTNEVLHLMRCGRLNQNFDKPGVRFPVSDSTLCSPLNSNWFESPVYESGFGYAIKRRNVEDFNEIDGLRADNGTGYFQRRLPFLLETDVNITVDLVPYFENSLNVNLKTEDNAYFMHLRFKRVENTIVVQDKESNGSFGNTQTFQGCRLTNGATHTISLTFQKGSTVKIMVDGLELTTFTSAIYPSLVRKFNLWFASDDFAMIRRLEFTKTP</sequence>
<comment type="caution">
    <text evidence="4">The sequence shown here is derived from an EMBL/GenBank/DDBJ whole genome shotgun (WGS) entry which is preliminary data.</text>
</comment>
<keyword evidence="5" id="KW-1185">Reference proteome</keyword>